<reference evidence="2 3" key="1">
    <citation type="submission" date="2020-05" db="EMBL/GenBank/DDBJ databases">
        <title>The draft genome sequence of Maribacter arenosus CAU 1321.</title>
        <authorList>
            <person name="Mu L."/>
        </authorList>
    </citation>
    <scope>NUCLEOTIDE SEQUENCE [LARGE SCALE GENOMIC DNA]</scope>
    <source>
        <strain evidence="2 3">CAU 1321</strain>
    </source>
</reference>
<sequence>MINKIYSVLVVALLFLGNNAFSQGCEGDMPGASSDSLNANKPILFGYLQSQYDYTFSDPGESTFAFKRARIGVRGRAYDDFSYYFMLETSPFIGSSGDAYIMDAFITYDKYSWAKISLGSYKQPFSLEVATPCHSLVTIDRSIVADQLVAPQRDFGIGLFGGNQYTKLNYALALMNGRGLGVVDNNTNKDIVGRATYKVTNFLTLGGSFRYGYPNTNNTTRSTFGGEFAVVLNNLKVQGEYIYDEGDYNRAAGGGCGATPVELGEKRDGAYIMASYDTKWNVQPVFKYEYFDPNIDVKKIGYQEMMTLGFNYFVNDKIRLQVNYQAHIETHINVDNDMFLAQVQVKF</sequence>
<dbReference type="SUPFAM" id="SSF56935">
    <property type="entry name" value="Porins"/>
    <property type="match status" value="1"/>
</dbReference>
<evidence type="ECO:0000256" key="1">
    <source>
        <dbReference type="SAM" id="SignalP"/>
    </source>
</evidence>
<feature type="chain" id="PRO_5047249013" description="Phosphate-selective porin O and P" evidence="1">
    <location>
        <begin position="23"/>
        <end position="347"/>
    </location>
</feature>
<organism evidence="2 3">
    <name type="scientific">Maribacter arenosus</name>
    <dbReference type="NCBI Taxonomy" id="1854708"/>
    <lineage>
        <taxon>Bacteria</taxon>
        <taxon>Pseudomonadati</taxon>
        <taxon>Bacteroidota</taxon>
        <taxon>Flavobacteriia</taxon>
        <taxon>Flavobacteriales</taxon>
        <taxon>Flavobacteriaceae</taxon>
        <taxon>Maribacter</taxon>
    </lineage>
</organism>
<evidence type="ECO:0000313" key="3">
    <source>
        <dbReference type="Proteomes" id="UP000598350"/>
    </source>
</evidence>
<name>A0ABR7V7E8_9FLAO</name>
<evidence type="ECO:0008006" key="4">
    <source>
        <dbReference type="Google" id="ProtNLM"/>
    </source>
</evidence>
<dbReference type="EMBL" id="JABTCG010000001">
    <property type="protein sequence ID" value="MBD0849532.1"/>
    <property type="molecule type" value="Genomic_DNA"/>
</dbReference>
<dbReference type="InterPro" id="IPR010870">
    <property type="entry name" value="Porin_O/P"/>
</dbReference>
<dbReference type="PROSITE" id="PS51257">
    <property type="entry name" value="PROKAR_LIPOPROTEIN"/>
    <property type="match status" value="1"/>
</dbReference>
<dbReference type="Pfam" id="PF07396">
    <property type="entry name" value="Porin_O_P"/>
    <property type="match status" value="2"/>
</dbReference>
<keyword evidence="3" id="KW-1185">Reference proteome</keyword>
<dbReference type="RefSeq" id="WP_188312654.1">
    <property type="nucleotide sequence ID" value="NZ_JABTCG010000001.1"/>
</dbReference>
<proteinExistence type="predicted"/>
<evidence type="ECO:0000313" key="2">
    <source>
        <dbReference type="EMBL" id="MBD0849532.1"/>
    </source>
</evidence>
<gene>
    <name evidence="2" type="ORF">HPE63_02540</name>
</gene>
<dbReference type="Gene3D" id="2.40.160.10">
    <property type="entry name" value="Porin"/>
    <property type="match status" value="1"/>
</dbReference>
<keyword evidence="1" id="KW-0732">Signal</keyword>
<accession>A0ABR7V7E8</accession>
<dbReference type="InterPro" id="IPR023614">
    <property type="entry name" value="Porin_dom_sf"/>
</dbReference>
<protein>
    <recommendedName>
        <fullName evidence="4">Phosphate-selective porin O and P</fullName>
    </recommendedName>
</protein>
<comment type="caution">
    <text evidence="2">The sequence shown here is derived from an EMBL/GenBank/DDBJ whole genome shotgun (WGS) entry which is preliminary data.</text>
</comment>
<feature type="signal peptide" evidence="1">
    <location>
        <begin position="1"/>
        <end position="22"/>
    </location>
</feature>
<dbReference type="Proteomes" id="UP000598350">
    <property type="component" value="Unassembled WGS sequence"/>
</dbReference>